<dbReference type="EMBL" id="BDQI01000035">
    <property type="protein sequence ID" value="GAX57447.1"/>
    <property type="molecule type" value="Genomic_DNA"/>
</dbReference>
<accession>A0A250VTB6</accession>
<dbReference type="AlphaFoldDB" id="A0A250VTB6"/>
<gene>
    <name evidence="1" type="ORF">SO3561_09017</name>
</gene>
<keyword evidence="2" id="KW-1185">Reference proteome</keyword>
<comment type="caution">
    <text evidence="1">The sequence shown here is derived from an EMBL/GenBank/DDBJ whole genome shotgun (WGS) entry which is preliminary data.</text>
</comment>
<organism evidence="1 2">
    <name type="scientific">Streptomyces olivochromogenes</name>
    <dbReference type="NCBI Taxonomy" id="1963"/>
    <lineage>
        <taxon>Bacteria</taxon>
        <taxon>Bacillati</taxon>
        <taxon>Actinomycetota</taxon>
        <taxon>Actinomycetes</taxon>
        <taxon>Kitasatosporales</taxon>
        <taxon>Streptomycetaceae</taxon>
        <taxon>Streptomyces</taxon>
    </lineage>
</organism>
<evidence type="ECO:0000313" key="2">
    <source>
        <dbReference type="Proteomes" id="UP000217446"/>
    </source>
</evidence>
<name>A0A250VTB6_STROL</name>
<reference evidence="2" key="1">
    <citation type="submission" date="2017-05" db="EMBL/GenBank/DDBJ databases">
        <title>Streptomyces olivochromogenes NBRC 3561 whole genome shotgun sequence.</title>
        <authorList>
            <person name="Dohra H."/>
            <person name="Kodani S."/>
        </authorList>
    </citation>
    <scope>NUCLEOTIDE SEQUENCE [LARGE SCALE GENOMIC DNA]</scope>
    <source>
        <strain evidence="2">NBRC 3561</strain>
    </source>
</reference>
<proteinExistence type="predicted"/>
<protein>
    <submittedName>
        <fullName evidence="1">Uncharacterized protein</fullName>
    </submittedName>
</protein>
<dbReference type="Proteomes" id="UP000217446">
    <property type="component" value="Unassembled WGS sequence"/>
</dbReference>
<evidence type="ECO:0000313" key="1">
    <source>
        <dbReference type="EMBL" id="GAX57447.1"/>
    </source>
</evidence>
<sequence>MAPVVGDVDIGVPQSRARMLPDPRWRRARPGSWGGGAQRSGRATWSYSFQRGSWPSGCLNPVDYAAIESGRLCDELRRFASAREGARHEVRVARVTTGQLPADSSARRPRKLGSRVRGHCPAPCRSRGGECAHPPGAGVAARGDGAHTGVQCPVPADLGQRLDAWGVPEGRPFPAGPRGEYDGGPRGQHHRLLTGAATAARHSVAVVPSPDALPASHWSQPRLKSA</sequence>